<proteinExistence type="predicted"/>
<comment type="caution">
    <text evidence="1">The sequence shown here is derived from an EMBL/GenBank/DDBJ whole genome shotgun (WGS) entry which is preliminary data.</text>
</comment>
<protein>
    <submittedName>
        <fullName evidence="1">Uncharacterized protein</fullName>
    </submittedName>
</protein>
<dbReference type="EMBL" id="JAPEVG010000558">
    <property type="protein sequence ID" value="KAJ8457462.1"/>
    <property type="molecule type" value="Genomic_DNA"/>
</dbReference>
<organism evidence="1 2">
    <name type="scientific">Trametes cubensis</name>
    <dbReference type="NCBI Taxonomy" id="1111947"/>
    <lineage>
        <taxon>Eukaryota</taxon>
        <taxon>Fungi</taxon>
        <taxon>Dikarya</taxon>
        <taxon>Basidiomycota</taxon>
        <taxon>Agaricomycotina</taxon>
        <taxon>Agaricomycetes</taxon>
        <taxon>Polyporales</taxon>
        <taxon>Polyporaceae</taxon>
        <taxon>Trametes</taxon>
    </lineage>
</organism>
<accession>A0AAD7X7S6</accession>
<dbReference type="AlphaFoldDB" id="A0AAD7X7S6"/>
<evidence type="ECO:0000313" key="2">
    <source>
        <dbReference type="Proteomes" id="UP001215151"/>
    </source>
</evidence>
<name>A0AAD7X7S6_9APHY</name>
<dbReference type="Proteomes" id="UP001215151">
    <property type="component" value="Unassembled WGS sequence"/>
</dbReference>
<keyword evidence="2" id="KW-1185">Reference proteome</keyword>
<reference evidence="1" key="1">
    <citation type="submission" date="2022-11" db="EMBL/GenBank/DDBJ databases">
        <title>Genome Sequence of Cubamyces cubensis.</title>
        <authorList>
            <person name="Buettner E."/>
        </authorList>
    </citation>
    <scope>NUCLEOTIDE SEQUENCE</scope>
    <source>
        <strain evidence="1">MPL-01</strain>
    </source>
</reference>
<gene>
    <name evidence="1" type="ORF">ONZ51_g11515</name>
</gene>
<evidence type="ECO:0000313" key="1">
    <source>
        <dbReference type="EMBL" id="KAJ8457462.1"/>
    </source>
</evidence>
<sequence length="568" mass="63974">MSSHTTTEHSIFVLNNSQPVKCLHGSKTGFARLNFDVLYYITAMLDLQTMQAWRATCTATEEAVVCLLNIRYNGALSKYLNNPSGFRSLLRITNSVLSGSFALHVLDGHRRPQWTPNDMDIYVPVSRARRVATYLVQVEGYQIVECRKSVYSIHLAGFSLVIQLSKGSSRINIVQSATLSALHPIPYFWSTHVMNHLTADSFCIAYPRFTLAGRALLNPIVLVDDRYPNDRTLGMLTKYQARGYDFRLHPYAWADDPSAECAGGEGCPRSSRTEGDKFCLVGSFNASPRQDAFRRGLPDNSRTVYWYRGGDACGGKCKYLSPGRQVPAVYTQRIRHPLPKSPGIIKGLRERSDYIWAMLTRLGEFYPPSKMRALDGLHLDSRRRSPYALSTLPLRKARWAFDSSDADAHLEVDGKPVEIQLIGVIDEVSFSKQPSSLSVFPLYANDAIKGKEFLAPTRPFDPEWDEDGEILPLNLIVDPKVNGISAYFPSERTPTIDVYDNTTLRFDESSPRIEPMILKSNDLILTKGSMHLQADPNRGKPSYYLLIHEIRLIHIAMDEEIRGSINIQ</sequence>